<dbReference type="InParanoid" id="A0A140L4N4"/>
<comment type="caution">
    <text evidence="1">The sequence shown here is derived from an EMBL/GenBank/DDBJ whole genome shotgun (WGS) entry which is preliminary data.</text>
</comment>
<gene>
    <name evidence="1" type="ORF">AN618_18820</name>
</gene>
<dbReference type="STRING" id="520764.AN618_18820"/>
<evidence type="ECO:0000313" key="2">
    <source>
        <dbReference type="Proteomes" id="UP000070427"/>
    </source>
</evidence>
<proteinExistence type="predicted"/>
<reference evidence="1 2" key="1">
    <citation type="submission" date="2015-12" db="EMBL/GenBank/DDBJ databases">
        <title>Draft genome sequnece of Fervidicola ferrireducens strain Y170.</title>
        <authorList>
            <person name="Patel B.K."/>
        </authorList>
    </citation>
    <scope>NUCLEOTIDE SEQUENCE [LARGE SCALE GENOMIC DNA]</scope>
    <source>
        <strain evidence="1 2">Y170</strain>
    </source>
</reference>
<sequence length="57" mass="6584">MLKRKTKRLVKRLMARATRRALKMSVEINYTTAKIVGRHTCGHYVERRGTKGGLLID</sequence>
<organism evidence="1 2">
    <name type="scientific">Fervidicola ferrireducens</name>
    <dbReference type="NCBI Taxonomy" id="520764"/>
    <lineage>
        <taxon>Bacteria</taxon>
        <taxon>Bacillati</taxon>
        <taxon>Bacillota</taxon>
        <taxon>Clostridia</taxon>
        <taxon>Thermosediminibacterales</taxon>
        <taxon>Thermosediminibacteraceae</taxon>
        <taxon>Fervidicola</taxon>
    </lineage>
</organism>
<dbReference type="EMBL" id="LOED01000026">
    <property type="protein sequence ID" value="KXG75509.1"/>
    <property type="molecule type" value="Genomic_DNA"/>
</dbReference>
<keyword evidence="2" id="KW-1185">Reference proteome</keyword>
<accession>A0A140L4N4</accession>
<dbReference type="AlphaFoldDB" id="A0A140L4N4"/>
<dbReference type="Proteomes" id="UP000070427">
    <property type="component" value="Unassembled WGS sequence"/>
</dbReference>
<name>A0A140L4N4_9FIRM</name>
<evidence type="ECO:0000313" key="1">
    <source>
        <dbReference type="EMBL" id="KXG75509.1"/>
    </source>
</evidence>
<dbReference type="RefSeq" id="WP_157081700.1">
    <property type="nucleotide sequence ID" value="NZ_LOED01000026.1"/>
</dbReference>
<protein>
    <submittedName>
        <fullName evidence="1">Uncharacterized protein</fullName>
    </submittedName>
</protein>